<dbReference type="InterPro" id="IPR014756">
    <property type="entry name" value="Ig_E-set"/>
</dbReference>
<dbReference type="EMBL" id="JADBJN010000002">
    <property type="protein sequence ID" value="KAG5675307.1"/>
    <property type="molecule type" value="Genomic_DNA"/>
</dbReference>
<protein>
    <recommendedName>
        <fullName evidence="3">Arrestin C-terminal-like domain-containing protein</fullName>
    </recommendedName>
</protein>
<gene>
    <name evidence="4" type="ORF">PVAND_005219</name>
</gene>
<accession>A0A9J6C0G8</accession>
<dbReference type="GO" id="GO:0015031">
    <property type="term" value="P:protein transport"/>
    <property type="evidence" value="ECO:0007669"/>
    <property type="project" value="TreeGrafter"/>
</dbReference>
<proteinExistence type="inferred from homology"/>
<dbReference type="GO" id="GO:0005737">
    <property type="term" value="C:cytoplasm"/>
    <property type="evidence" value="ECO:0007669"/>
    <property type="project" value="TreeGrafter"/>
</dbReference>
<dbReference type="InterPro" id="IPR014752">
    <property type="entry name" value="Arrestin-like_C"/>
</dbReference>
<dbReference type="InterPro" id="IPR011021">
    <property type="entry name" value="Arrestin-like_N"/>
</dbReference>
<comment type="caution">
    <text evidence="4">The sequence shown here is derived from an EMBL/GenBank/DDBJ whole genome shotgun (WGS) entry which is preliminary data.</text>
</comment>
<keyword evidence="5" id="KW-1185">Reference proteome</keyword>
<evidence type="ECO:0000313" key="4">
    <source>
        <dbReference type="EMBL" id="KAG5675307.1"/>
    </source>
</evidence>
<dbReference type="SUPFAM" id="SSF81296">
    <property type="entry name" value="E set domains"/>
    <property type="match status" value="2"/>
</dbReference>
<keyword evidence="2" id="KW-0716">Sensory transduction</keyword>
<name>A0A9J6C0G8_POLVA</name>
<dbReference type="Pfam" id="PF02752">
    <property type="entry name" value="Arrestin_C"/>
    <property type="match status" value="1"/>
</dbReference>
<evidence type="ECO:0000256" key="2">
    <source>
        <dbReference type="ARBA" id="ARBA00022606"/>
    </source>
</evidence>
<dbReference type="Gene3D" id="2.60.40.640">
    <property type="match status" value="2"/>
</dbReference>
<dbReference type="PANTHER" id="PTHR11188:SF176">
    <property type="entry name" value="ARRESTIN DOMAIN-CONTAINING PROTEIN 1"/>
    <property type="match status" value="1"/>
</dbReference>
<sequence>MISIELIPNSDGEYIYYAGDKIEGSVNITFKKETKCRELKLNIIGKSAFQYIEYTHSSTFLLFQRNRIRFLTEKENYIDASFYLFNYNEPKMFSSGTYKYPFNYNFPYYLPQTSETSVKCTNIFRIHYYCEAILKNPWKFKKILKRDFILKRIDFTNLFPILQEPISKSIKKQFFGFRYTYNPLKMTAFLPHAGFAVGQTIPILIQWDTPNSLDVHSLKIKLVTAEIYMLPGSNYLEKDVIKRREQTTLVERVITITNSSKEVEYNFEIPRFIDVSDLLYSQTINIEHAIEIVVYGKHMLLKPKIYIPIVIGSVPKLKPGQEMPLITREDNDYLQNYLRAKRKSTVLPGRKLVSKKSFTFKRRDCLNLLPLFQEPSSRNLEIGLFVCCCRAALPFKMSAEVPRTGFALGQSKKFLDNENQSGCEVKKIKIKSKKGEVYLYPGDEFIIINTSYTLVKDTVTVPNNSTSYELEYDLDIPKDIQFSELIYSQTIKNAHKITTKAFLKRKYKESLEKGNSLPKLTSIDTEYIQKFIEKRFKKPSMFVTD</sequence>
<reference evidence="4" key="1">
    <citation type="submission" date="2021-03" db="EMBL/GenBank/DDBJ databases">
        <title>Chromosome level genome of the anhydrobiotic midge Polypedilum vanderplanki.</title>
        <authorList>
            <person name="Yoshida Y."/>
            <person name="Kikawada T."/>
            <person name="Gusev O."/>
        </authorList>
    </citation>
    <scope>NUCLEOTIDE SEQUENCE</scope>
    <source>
        <strain evidence="4">NIAS01</strain>
        <tissue evidence="4">Whole body or cell culture</tissue>
    </source>
</reference>
<dbReference type="SMART" id="SM01017">
    <property type="entry name" value="Arrestin_C"/>
    <property type="match status" value="1"/>
</dbReference>
<evidence type="ECO:0000313" key="5">
    <source>
        <dbReference type="Proteomes" id="UP001107558"/>
    </source>
</evidence>
<evidence type="ECO:0000256" key="1">
    <source>
        <dbReference type="ARBA" id="ARBA00005298"/>
    </source>
</evidence>
<dbReference type="PANTHER" id="PTHR11188">
    <property type="entry name" value="ARRESTIN DOMAIN CONTAINING PROTEIN"/>
    <property type="match status" value="1"/>
</dbReference>
<comment type="similarity">
    <text evidence="1">Belongs to the arrestin family.</text>
</comment>
<dbReference type="OrthoDB" id="2333384at2759"/>
<organism evidence="4 5">
    <name type="scientific">Polypedilum vanderplanki</name>
    <name type="common">Sleeping chironomid midge</name>
    <dbReference type="NCBI Taxonomy" id="319348"/>
    <lineage>
        <taxon>Eukaryota</taxon>
        <taxon>Metazoa</taxon>
        <taxon>Ecdysozoa</taxon>
        <taxon>Arthropoda</taxon>
        <taxon>Hexapoda</taxon>
        <taxon>Insecta</taxon>
        <taxon>Pterygota</taxon>
        <taxon>Neoptera</taxon>
        <taxon>Endopterygota</taxon>
        <taxon>Diptera</taxon>
        <taxon>Nematocera</taxon>
        <taxon>Chironomoidea</taxon>
        <taxon>Chironomidae</taxon>
        <taxon>Chironominae</taxon>
        <taxon>Polypedilum</taxon>
        <taxon>Polypedilum</taxon>
    </lineage>
</organism>
<feature type="domain" description="Arrestin C-terminal-like" evidence="3">
    <location>
        <begin position="180"/>
        <end position="316"/>
    </location>
</feature>
<dbReference type="Proteomes" id="UP001107558">
    <property type="component" value="Chromosome 2"/>
</dbReference>
<evidence type="ECO:0000259" key="3">
    <source>
        <dbReference type="SMART" id="SM01017"/>
    </source>
</evidence>
<dbReference type="Pfam" id="PF00339">
    <property type="entry name" value="Arrestin_N"/>
    <property type="match status" value="1"/>
</dbReference>
<dbReference type="InterPro" id="IPR011022">
    <property type="entry name" value="Arrestin_C-like"/>
</dbReference>
<dbReference type="InterPro" id="IPR050357">
    <property type="entry name" value="Arrestin_domain-protein"/>
</dbReference>
<dbReference type="AlphaFoldDB" id="A0A9J6C0G8"/>